<dbReference type="NCBIfam" id="NF005394">
    <property type="entry name" value="PRK06939.1"/>
    <property type="match status" value="1"/>
</dbReference>
<dbReference type="PANTHER" id="PTHR13693">
    <property type="entry name" value="CLASS II AMINOTRANSFERASE/8-AMINO-7-OXONONANOATE SYNTHASE"/>
    <property type="match status" value="1"/>
</dbReference>
<organism evidence="9">
    <name type="scientific">Scrofimicrobium appendicitidis</name>
    <dbReference type="NCBI Taxonomy" id="3079930"/>
    <lineage>
        <taxon>Bacteria</taxon>
        <taxon>Bacillati</taxon>
        <taxon>Actinomycetota</taxon>
        <taxon>Actinomycetes</taxon>
        <taxon>Actinomycetales</taxon>
        <taxon>Actinomycetaceae</taxon>
        <taxon>Scrofimicrobium</taxon>
    </lineage>
</organism>
<evidence type="ECO:0000259" key="8">
    <source>
        <dbReference type="Pfam" id="PF00155"/>
    </source>
</evidence>
<evidence type="ECO:0000256" key="5">
    <source>
        <dbReference type="ARBA" id="ARBA00023315"/>
    </source>
</evidence>
<dbReference type="PROSITE" id="PS00599">
    <property type="entry name" value="AA_TRANSFER_CLASS_2"/>
    <property type="match status" value="1"/>
</dbReference>
<comment type="subunit">
    <text evidence="2 7">Homodimer.</text>
</comment>
<dbReference type="KEGG" id="sapp:SAC06_02840"/>
<feature type="modified residue" description="N6-(pyridoxal phosphate)lysine" evidence="7">
    <location>
        <position position="242"/>
    </location>
</feature>
<dbReference type="EC" id="2.3.1.29" evidence="7"/>
<evidence type="ECO:0000256" key="3">
    <source>
        <dbReference type="ARBA" id="ARBA00022679"/>
    </source>
</evidence>
<dbReference type="GO" id="GO:0030170">
    <property type="term" value="F:pyridoxal phosphate binding"/>
    <property type="evidence" value="ECO:0007669"/>
    <property type="project" value="UniProtKB-UniRule"/>
</dbReference>
<gene>
    <name evidence="7" type="primary">kbl</name>
    <name evidence="9" type="ORF">SAC06_02840</name>
</gene>
<dbReference type="NCBIfam" id="TIGR01822">
    <property type="entry name" value="2am3keto_CoA"/>
    <property type="match status" value="1"/>
</dbReference>
<comment type="pathway">
    <text evidence="7">Amino-acid degradation; L-threonine degradation via oxydo-reductase pathway; glycine from L-threonine: step 2/2.</text>
</comment>
<feature type="binding site" description="in other chain" evidence="7">
    <location>
        <position position="183"/>
    </location>
    <ligand>
        <name>pyridoxal 5'-phosphate</name>
        <dbReference type="ChEBI" id="CHEBI:597326"/>
        <note>ligand shared between dimeric partners</note>
    </ligand>
</feature>
<feature type="binding site" evidence="7">
    <location>
        <position position="134"/>
    </location>
    <ligand>
        <name>substrate</name>
    </ligand>
</feature>
<sequence>MYTNRSQLIAELDSIRAAGLYKEERALTTPQGAHVETATGPALNFCANNYLGLADDPRIVQASRDSLDRWGYGLSSVRFICGTQDQHLALERELAQYLRRDDAILFSSCFDANGGIFAALFGPNDAIISDALNHASLIDGIRLSKAQRYRYQNRDLEDLRTQLSTARAQGAQTIVIVTDGVFSMDGYYAPLPGICDLAEEFEALVMVDDSHATGFVGPEGRGVAARYGVEDRVDILTGTLGKALGGASGGYVAAHQEIVDLLRQRARPYLFSNTLAPSIVAGAREALRLASRADQARAHLDEVSELFRQLMEDAGFELLPGSHPIVAVMFPGDDGAHLATAVASKMLELGVYVTAFSFPVVPRGEARIRVQLSAAHSEADVRQCVSAFTAARAAVS</sequence>
<dbReference type="InterPro" id="IPR015421">
    <property type="entry name" value="PyrdxlP-dep_Trfase_major"/>
</dbReference>
<dbReference type="FunFam" id="3.40.640.10:FF:000006">
    <property type="entry name" value="5-aminolevulinate synthase, mitochondrial"/>
    <property type="match status" value="1"/>
</dbReference>
<dbReference type="InterPro" id="IPR004839">
    <property type="entry name" value="Aminotransferase_I/II_large"/>
</dbReference>
<feature type="binding site" evidence="7">
    <location>
        <position position="369"/>
    </location>
    <ligand>
        <name>substrate</name>
    </ligand>
</feature>
<dbReference type="HAMAP" id="MF_00985">
    <property type="entry name" value="2am3keto_CoA_ligase"/>
    <property type="match status" value="1"/>
</dbReference>
<proteinExistence type="inferred from homology"/>
<dbReference type="GO" id="GO:0008710">
    <property type="term" value="F:8-amino-7-oxononanoate synthase activity"/>
    <property type="evidence" value="ECO:0007669"/>
    <property type="project" value="UniProtKB-EC"/>
</dbReference>
<evidence type="ECO:0000256" key="2">
    <source>
        <dbReference type="ARBA" id="ARBA00011738"/>
    </source>
</evidence>
<dbReference type="GO" id="GO:0005829">
    <property type="term" value="C:cytosol"/>
    <property type="evidence" value="ECO:0007669"/>
    <property type="project" value="TreeGrafter"/>
</dbReference>
<dbReference type="Gene3D" id="3.40.640.10">
    <property type="entry name" value="Type I PLP-dependent aspartate aminotransferase-like (Major domain)"/>
    <property type="match status" value="1"/>
</dbReference>
<evidence type="ECO:0000256" key="7">
    <source>
        <dbReference type="HAMAP-Rule" id="MF_00985"/>
    </source>
</evidence>
<protein>
    <recommendedName>
        <fullName evidence="7">2-amino-3-ketobutyrate coenzyme A ligase</fullName>
        <shortName evidence="7">AKB ligase</shortName>
        <ecNumber evidence="7">2.3.1.29</ecNumber>
    </recommendedName>
    <alternativeName>
        <fullName evidence="7">Glycine acetyltransferase</fullName>
    </alternativeName>
</protein>
<dbReference type="Pfam" id="PF00155">
    <property type="entry name" value="Aminotran_1_2"/>
    <property type="match status" value="1"/>
</dbReference>
<feature type="binding site" description="in other chain" evidence="7">
    <location>
        <begin position="208"/>
        <end position="211"/>
    </location>
    <ligand>
        <name>pyridoxal 5'-phosphate</name>
        <dbReference type="ChEBI" id="CHEBI:597326"/>
        <note>ligand shared between dimeric partners</note>
    </ligand>
</feature>
<dbReference type="InterPro" id="IPR050087">
    <property type="entry name" value="AON_synthase_class-II"/>
</dbReference>
<dbReference type="SUPFAM" id="SSF53383">
    <property type="entry name" value="PLP-dependent transferases"/>
    <property type="match status" value="1"/>
</dbReference>
<keyword evidence="3 7" id="KW-0808">Transferase</keyword>
<feature type="binding site" description="in other chain" evidence="7">
    <location>
        <begin position="239"/>
        <end position="242"/>
    </location>
    <ligand>
        <name>pyridoxal 5'-phosphate</name>
        <dbReference type="ChEBI" id="CHEBI:597326"/>
        <note>ligand shared between dimeric partners</note>
    </ligand>
</feature>
<evidence type="ECO:0000313" key="9">
    <source>
        <dbReference type="EMBL" id="XBW08511.1"/>
    </source>
</evidence>
<comment type="catalytic activity">
    <reaction evidence="6">
        <text>6-carboxyhexanoyl-[ACP] + L-alanine + H(+) = (8S)-8-amino-7-oxononanoate + holo-[ACP] + CO2</text>
        <dbReference type="Rhea" id="RHEA:42288"/>
        <dbReference type="Rhea" id="RHEA-COMP:9685"/>
        <dbReference type="Rhea" id="RHEA-COMP:9955"/>
        <dbReference type="ChEBI" id="CHEBI:15378"/>
        <dbReference type="ChEBI" id="CHEBI:16526"/>
        <dbReference type="ChEBI" id="CHEBI:57972"/>
        <dbReference type="ChEBI" id="CHEBI:64479"/>
        <dbReference type="ChEBI" id="CHEBI:78846"/>
        <dbReference type="ChEBI" id="CHEBI:149468"/>
        <dbReference type="EC" id="2.3.1.47"/>
    </reaction>
</comment>
<comment type="function">
    <text evidence="7">Catalyzes the cleavage of 2-amino-3-ketobutyrate to glycine and acetyl-CoA.</text>
</comment>
<dbReference type="EMBL" id="CP138335">
    <property type="protein sequence ID" value="XBW08511.1"/>
    <property type="molecule type" value="Genomic_DNA"/>
</dbReference>
<dbReference type="GO" id="GO:0019518">
    <property type="term" value="P:L-threonine catabolic process to glycine"/>
    <property type="evidence" value="ECO:0007669"/>
    <property type="project" value="UniProtKB-UniRule"/>
</dbReference>
<dbReference type="Gene3D" id="3.90.1150.10">
    <property type="entry name" value="Aspartate Aminotransferase, domain 1"/>
    <property type="match status" value="1"/>
</dbReference>
<evidence type="ECO:0000256" key="6">
    <source>
        <dbReference type="ARBA" id="ARBA00047715"/>
    </source>
</evidence>
<name>A0AAU7V8A3_9ACTO</name>
<feature type="binding site" evidence="7">
    <location>
        <begin position="272"/>
        <end position="273"/>
    </location>
    <ligand>
        <name>pyridoxal 5'-phosphate</name>
        <dbReference type="ChEBI" id="CHEBI:597326"/>
        <note>ligand shared between dimeric partners</note>
    </ligand>
</feature>
<dbReference type="InterPro" id="IPR015422">
    <property type="entry name" value="PyrdxlP-dep_Trfase_small"/>
</dbReference>
<comment type="similarity">
    <text evidence="1 7">Belongs to the class-II pyridoxal-phosphate-dependent aminotransferase family.</text>
</comment>
<dbReference type="InterPro" id="IPR011282">
    <property type="entry name" value="2am3keto_CoA_ligase"/>
</dbReference>
<dbReference type="GO" id="GO:0008890">
    <property type="term" value="F:glycine C-acetyltransferase activity"/>
    <property type="evidence" value="ECO:0007669"/>
    <property type="project" value="UniProtKB-UniRule"/>
</dbReference>
<dbReference type="PANTHER" id="PTHR13693:SF102">
    <property type="entry name" value="2-AMINO-3-KETOBUTYRATE COENZYME A LIGASE, MITOCHONDRIAL"/>
    <property type="match status" value="1"/>
</dbReference>
<dbReference type="InterPro" id="IPR015424">
    <property type="entry name" value="PyrdxlP-dep_Trfase"/>
</dbReference>
<comment type="catalytic activity">
    <reaction evidence="7">
        <text>glycine + acetyl-CoA = (2S)-2-amino-3-oxobutanoate + CoA</text>
        <dbReference type="Rhea" id="RHEA:20736"/>
        <dbReference type="ChEBI" id="CHEBI:57287"/>
        <dbReference type="ChEBI" id="CHEBI:57288"/>
        <dbReference type="ChEBI" id="CHEBI:57305"/>
        <dbReference type="ChEBI" id="CHEBI:78948"/>
        <dbReference type="EC" id="2.3.1.29"/>
    </reaction>
</comment>
<comment type="cofactor">
    <cofactor evidence="7">
        <name>pyridoxal 5'-phosphate</name>
        <dbReference type="ChEBI" id="CHEBI:597326"/>
    </cofactor>
    <text evidence="7">Binds 1 pyridoxal phosphate per subunit.</text>
</comment>
<dbReference type="InterPro" id="IPR001917">
    <property type="entry name" value="Aminotrans_II_pyridoxalP_BS"/>
</dbReference>
<dbReference type="CDD" id="cd06454">
    <property type="entry name" value="KBL_like"/>
    <property type="match status" value="1"/>
</dbReference>
<accession>A0AAU7V8A3</accession>
<keyword evidence="4 7" id="KW-0663">Pyridoxal phosphate</keyword>
<dbReference type="RefSeq" id="WP_350258711.1">
    <property type="nucleotide sequence ID" value="NZ_CP138335.1"/>
</dbReference>
<reference evidence="9" key="1">
    <citation type="submission" date="2023-11" db="EMBL/GenBank/DDBJ databases">
        <title>Scrofimicrobium hongkongense sp. nov., isolated from a patient with peritonitis.</title>
        <authorList>
            <person name="Lao H.Y."/>
            <person name="Wong A.Y.P."/>
            <person name="Ng T.L."/>
            <person name="Wong R.Y.L."/>
            <person name="Yau M.C.Y."/>
            <person name="Lam J.Y.W."/>
            <person name="Siu G.K.H."/>
        </authorList>
    </citation>
    <scope>NUCLEOTIDE SEQUENCE</scope>
    <source>
        <strain evidence="9">R131</strain>
    </source>
</reference>
<dbReference type="AlphaFoldDB" id="A0AAU7V8A3"/>
<keyword evidence="5 7" id="KW-0012">Acyltransferase</keyword>
<evidence type="ECO:0000256" key="4">
    <source>
        <dbReference type="ARBA" id="ARBA00022898"/>
    </source>
</evidence>
<feature type="binding site" description="in other chain" evidence="7">
    <location>
        <begin position="109"/>
        <end position="110"/>
    </location>
    <ligand>
        <name>pyridoxal 5'-phosphate</name>
        <dbReference type="ChEBI" id="CHEBI:597326"/>
        <note>ligand shared between dimeric partners</note>
    </ligand>
</feature>
<feature type="domain" description="Aminotransferase class I/classII large" evidence="8">
    <location>
        <begin position="43"/>
        <end position="387"/>
    </location>
</feature>
<evidence type="ECO:0000256" key="1">
    <source>
        <dbReference type="ARBA" id="ARBA00008392"/>
    </source>
</evidence>